<evidence type="ECO:0000256" key="17">
    <source>
        <dbReference type="SAM" id="MobiDB-lite"/>
    </source>
</evidence>
<dbReference type="Gene3D" id="3.40.50.300">
    <property type="entry name" value="P-loop containing nucleotide triphosphate hydrolases"/>
    <property type="match status" value="1"/>
</dbReference>
<evidence type="ECO:0000256" key="4">
    <source>
        <dbReference type="ARBA" id="ARBA00010044"/>
    </source>
</evidence>
<keyword evidence="13" id="KW-0809">Transit peptide</keyword>
<feature type="region of interest" description="Disordered" evidence="17">
    <location>
        <begin position="1"/>
        <end position="32"/>
    </location>
</feature>
<keyword evidence="12" id="KW-0067">ATP-binding</keyword>
<feature type="region of interest" description="Disordered" evidence="17">
    <location>
        <begin position="65"/>
        <end position="100"/>
    </location>
</feature>
<evidence type="ECO:0000256" key="10">
    <source>
        <dbReference type="ARBA" id="ARBA00022801"/>
    </source>
</evidence>
<evidence type="ECO:0000256" key="16">
    <source>
        <dbReference type="ARBA" id="ARBA00023136"/>
    </source>
</evidence>
<evidence type="ECO:0000256" key="14">
    <source>
        <dbReference type="ARBA" id="ARBA00022989"/>
    </source>
</evidence>
<dbReference type="Pfam" id="PF00004">
    <property type="entry name" value="AAA"/>
    <property type="match status" value="1"/>
</dbReference>
<keyword evidence="6" id="KW-0645">Protease</keyword>
<dbReference type="SMART" id="SM00382">
    <property type="entry name" value="AAA"/>
    <property type="match status" value="1"/>
</dbReference>
<evidence type="ECO:0000313" key="20">
    <source>
        <dbReference type="EMBL" id="CAD7454208.1"/>
    </source>
</evidence>
<dbReference type="FunFam" id="3.40.50.300:FF:000277">
    <property type="entry name" value="ATP-dependent zinc metalloprotease FtsH"/>
    <property type="match status" value="1"/>
</dbReference>
<keyword evidence="16 18" id="KW-0472">Membrane</keyword>
<evidence type="ECO:0000256" key="13">
    <source>
        <dbReference type="ARBA" id="ARBA00022946"/>
    </source>
</evidence>
<protein>
    <recommendedName>
        <fullName evidence="19">AAA+ ATPase domain-containing protein</fullName>
    </recommendedName>
</protein>
<keyword evidence="14 18" id="KW-1133">Transmembrane helix</keyword>
<feature type="compositionally biased region" description="Low complexity" evidence="17">
    <location>
        <begin position="73"/>
        <end position="84"/>
    </location>
</feature>
<dbReference type="SUPFAM" id="SSF140990">
    <property type="entry name" value="FtsH protease domain-like"/>
    <property type="match status" value="1"/>
</dbReference>
<dbReference type="GO" id="GO:0004222">
    <property type="term" value="F:metalloendopeptidase activity"/>
    <property type="evidence" value="ECO:0007669"/>
    <property type="project" value="InterPro"/>
</dbReference>
<dbReference type="InterPro" id="IPR027417">
    <property type="entry name" value="P-loop_NTPase"/>
</dbReference>
<evidence type="ECO:0000256" key="12">
    <source>
        <dbReference type="ARBA" id="ARBA00022840"/>
    </source>
</evidence>
<keyword evidence="8" id="KW-0479">Metal-binding</keyword>
<dbReference type="InterPro" id="IPR050928">
    <property type="entry name" value="ATP-dep_Zn_Metalloprotease"/>
</dbReference>
<gene>
    <name evidence="20" type="ORF">TTEB3V08_LOCUS2322</name>
</gene>
<dbReference type="CDD" id="cd19501">
    <property type="entry name" value="RecA-like_FtsH"/>
    <property type="match status" value="1"/>
</dbReference>
<dbReference type="Gene3D" id="1.20.58.760">
    <property type="entry name" value="Peptidase M41"/>
    <property type="match status" value="1"/>
</dbReference>
<proteinExistence type="inferred from homology"/>
<dbReference type="InterPro" id="IPR041569">
    <property type="entry name" value="AAA_lid_3"/>
</dbReference>
<evidence type="ECO:0000256" key="6">
    <source>
        <dbReference type="ARBA" id="ARBA00022670"/>
    </source>
</evidence>
<name>A0A7R9FK34_9NEOP</name>
<reference evidence="20" key="1">
    <citation type="submission" date="2020-11" db="EMBL/GenBank/DDBJ databases">
        <authorList>
            <person name="Tran Van P."/>
        </authorList>
    </citation>
    <scope>NUCLEOTIDE SEQUENCE</scope>
</reference>
<dbReference type="GO" id="GO:0034982">
    <property type="term" value="P:mitochondrial protein processing"/>
    <property type="evidence" value="ECO:0007669"/>
    <property type="project" value="TreeGrafter"/>
</dbReference>
<evidence type="ECO:0000256" key="2">
    <source>
        <dbReference type="ARBA" id="ARBA00004141"/>
    </source>
</evidence>
<feature type="compositionally biased region" description="Polar residues" evidence="17">
    <location>
        <begin position="20"/>
        <end position="32"/>
    </location>
</feature>
<evidence type="ECO:0000256" key="7">
    <source>
        <dbReference type="ARBA" id="ARBA00022692"/>
    </source>
</evidence>
<evidence type="ECO:0000256" key="15">
    <source>
        <dbReference type="ARBA" id="ARBA00023049"/>
    </source>
</evidence>
<feature type="compositionally biased region" description="Basic and acidic residues" evidence="17">
    <location>
        <begin position="777"/>
        <end position="792"/>
    </location>
</feature>
<evidence type="ECO:0000256" key="3">
    <source>
        <dbReference type="ARBA" id="ARBA00004173"/>
    </source>
</evidence>
<dbReference type="InterPro" id="IPR003593">
    <property type="entry name" value="AAA+_ATPase"/>
</dbReference>
<dbReference type="GO" id="GO:0016887">
    <property type="term" value="F:ATP hydrolysis activity"/>
    <property type="evidence" value="ECO:0007669"/>
    <property type="project" value="InterPro"/>
</dbReference>
<sequence length="792" mass="88130">MATGVRPQPTLALQTAGRRQVSTTCTPGSPEISVSKQISREYRAVCDLLHRSGLRHVDQLGLPHLPTSRLYHTSTPKPQKQQPPTKKEDKKPGKENEDDDKIPSLLAKAFLWMLTAYMLIAVISLLFPSSNQPEVIRYVSWNEFVYHMLAKGEVEEVIVRPDVDIVTIILHDGAIVKGKRMDHKTFHMNIVDINRFEEKLREAEKRLGITVDKGVPIIYERSSDTAGKLLASLIVVGLILSLLSRSKSIRPPISMDSFVRKHLIDSLILTKQTQMGRAKFTLVDSLTGPGKGVHFSDVAGLIEAKQEVKEFVDYLKRPEYYRRLGAKVPQGALLLGPPGCGKTLLAKAVATESNVPFLSMNGSEFIEMIGGLGAARVRDLFKEAKKRAPCIIYIDEIDAIGRKRSGGSGQFNSAAGEGEQTLNQLLVEMDGMVSKEGVIILASTNRADVLDKALLRPGRFDRHILIDLPTFEERKETFEQHLKSISLEKEPQFYSRRMAYLTPGFSGADIANVCNEAALHAARLKHTVVTGDDLEYAVERVVGGTEKRSHVMSPQEKTVVAYHESGHALVGWMLQHTDALLKVTIVPRTNLALGFAQYMPSDQKLHSEEEVRNTSTTTLQFTHALSDSYKSCFNVCAWLIGGRVAESLTFNKITTGAQNDLQKVTKMAYAQVKQYGMSKTVGLMSFPEDDPSREVGRRPFSKRLAALMDEEARRIVVMAYKKTEEVLTEHKDKLALLAETLLKKETLNYDDVESLIGPPPHGKKNLISEIDFQAIHDSNETQGKEESDLAKP</sequence>
<dbReference type="GO" id="GO:0004176">
    <property type="term" value="F:ATP-dependent peptidase activity"/>
    <property type="evidence" value="ECO:0007669"/>
    <property type="project" value="InterPro"/>
</dbReference>
<feature type="region of interest" description="Disordered" evidence="17">
    <location>
        <begin position="773"/>
        <end position="792"/>
    </location>
</feature>
<dbReference type="Gene3D" id="3.40.1690.20">
    <property type="match status" value="1"/>
</dbReference>
<feature type="domain" description="AAA+ ATPase" evidence="19">
    <location>
        <begin position="328"/>
        <end position="470"/>
    </location>
</feature>
<comment type="similarity">
    <text evidence="5">In the N-terminal section; belongs to the AAA ATPase family.</text>
</comment>
<accession>A0A7R9FK34</accession>
<keyword evidence="15" id="KW-0482">Metalloprotease</keyword>
<evidence type="ECO:0000256" key="5">
    <source>
        <dbReference type="ARBA" id="ARBA00010550"/>
    </source>
</evidence>
<dbReference type="GO" id="GO:0008270">
    <property type="term" value="F:zinc ion binding"/>
    <property type="evidence" value="ECO:0007669"/>
    <property type="project" value="InterPro"/>
</dbReference>
<keyword evidence="7 18" id="KW-0812">Transmembrane</keyword>
<evidence type="ECO:0000256" key="8">
    <source>
        <dbReference type="ARBA" id="ARBA00022723"/>
    </source>
</evidence>
<dbReference type="Pfam" id="PF01434">
    <property type="entry name" value="Peptidase_M41"/>
    <property type="match status" value="2"/>
</dbReference>
<dbReference type="InterPro" id="IPR011546">
    <property type="entry name" value="Pept_M41_FtsH_extracell"/>
</dbReference>
<dbReference type="InterPro" id="IPR037219">
    <property type="entry name" value="Peptidase_M41-like"/>
</dbReference>
<feature type="transmembrane region" description="Helical" evidence="18">
    <location>
        <begin position="109"/>
        <end position="127"/>
    </location>
</feature>
<dbReference type="FunFam" id="1.20.58.760:FF:000003">
    <property type="entry name" value="AFG3-like AAA ATPase 2"/>
    <property type="match status" value="1"/>
</dbReference>
<keyword evidence="10" id="KW-0378">Hydrolase</keyword>
<dbReference type="Pfam" id="PF06480">
    <property type="entry name" value="FtsH_ext"/>
    <property type="match status" value="1"/>
</dbReference>
<evidence type="ECO:0000256" key="9">
    <source>
        <dbReference type="ARBA" id="ARBA00022741"/>
    </source>
</evidence>
<dbReference type="FunFam" id="1.10.8.60:FF:000033">
    <property type="entry name" value="paraplegin isoform X1"/>
    <property type="match status" value="1"/>
</dbReference>
<dbReference type="Pfam" id="PF17862">
    <property type="entry name" value="AAA_lid_3"/>
    <property type="match status" value="1"/>
</dbReference>
<dbReference type="EMBL" id="OE000541">
    <property type="protein sequence ID" value="CAD7454208.1"/>
    <property type="molecule type" value="Genomic_DNA"/>
</dbReference>
<dbReference type="PANTHER" id="PTHR43655:SF8">
    <property type="entry name" value="PARAPLEGIN"/>
    <property type="match status" value="1"/>
</dbReference>
<keyword evidence="9" id="KW-0547">Nucleotide-binding</keyword>
<dbReference type="AlphaFoldDB" id="A0A7R9FK34"/>
<dbReference type="InterPro" id="IPR000642">
    <property type="entry name" value="Peptidase_M41"/>
</dbReference>
<comment type="subcellular location">
    <subcellularLocation>
        <location evidence="2">Membrane</location>
        <topology evidence="2">Multi-pass membrane protein</topology>
    </subcellularLocation>
    <subcellularLocation>
        <location evidence="3">Mitochondrion</location>
    </subcellularLocation>
</comment>
<comment type="cofactor">
    <cofactor evidence="1">
        <name>Zn(2+)</name>
        <dbReference type="ChEBI" id="CHEBI:29105"/>
    </cofactor>
</comment>
<dbReference type="Gene3D" id="1.10.8.60">
    <property type="match status" value="1"/>
</dbReference>
<organism evidence="20">
    <name type="scientific">Timema tahoe</name>
    <dbReference type="NCBI Taxonomy" id="61484"/>
    <lineage>
        <taxon>Eukaryota</taxon>
        <taxon>Metazoa</taxon>
        <taxon>Ecdysozoa</taxon>
        <taxon>Arthropoda</taxon>
        <taxon>Hexapoda</taxon>
        <taxon>Insecta</taxon>
        <taxon>Pterygota</taxon>
        <taxon>Neoptera</taxon>
        <taxon>Polyneoptera</taxon>
        <taxon>Phasmatodea</taxon>
        <taxon>Timematodea</taxon>
        <taxon>Timematoidea</taxon>
        <taxon>Timematidae</taxon>
        <taxon>Timema</taxon>
    </lineage>
</organism>
<dbReference type="GO" id="GO:0005524">
    <property type="term" value="F:ATP binding"/>
    <property type="evidence" value="ECO:0007669"/>
    <property type="project" value="UniProtKB-KW"/>
</dbReference>
<comment type="similarity">
    <text evidence="4">In the C-terminal section; belongs to the peptidase M41 family.</text>
</comment>
<dbReference type="InterPro" id="IPR003959">
    <property type="entry name" value="ATPase_AAA_core"/>
</dbReference>
<dbReference type="GO" id="GO:0005745">
    <property type="term" value="C:m-AAA complex"/>
    <property type="evidence" value="ECO:0007669"/>
    <property type="project" value="TreeGrafter"/>
</dbReference>
<evidence type="ECO:0000256" key="11">
    <source>
        <dbReference type="ARBA" id="ARBA00022833"/>
    </source>
</evidence>
<dbReference type="SUPFAM" id="SSF52540">
    <property type="entry name" value="P-loop containing nucleoside triphosphate hydrolases"/>
    <property type="match status" value="1"/>
</dbReference>
<keyword evidence="11" id="KW-0862">Zinc</keyword>
<evidence type="ECO:0000259" key="19">
    <source>
        <dbReference type="SMART" id="SM00382"/>
    </source>
</evidence>
<evidence type="ECO:0000256" key="1">
    <source>
        <dbReference type="ARBA" id="ARBA00001947"/>
    </source>
</evidence>
<dbReference type="PANTHER" id="PTHR43655">
    <property type="entry name" value="ATP-DEPENDENT PROTEASE"/>
    <property type="match status" value="1"/>
</dbReference>
<evidence type="ECO:0000256" key="18">
    <source>
        <dbReference type="SAM" id="Phobius"/>
    </source>
</evidence>
<feature type="compositionally biased region" description="Basic and acidic residues" evidence="17">
    <location>
        <begin position="85"/>
        <end position="95"/>
    </location>
</feature>